<evidence type="ECO:0000313" key="2">
    <source>
        <dbReference type="Proteomes" id="UP000317043"/>
    </source>
</evidence>
<name>A0A543ARW5_9ACTN</name>
<protein>
    <submittedName>
        <fullName evidence="1">Uncharacterized protein (DUF1697 family)</fullName>
    </submittedName>
</protein>
<dbReference type="InterPro" id="IPR012545">
    <property type="entry name" value="DUF1697"/>
</dbReference>
<organism evidence="1 2">
    <name type="scientific">Stackebrandtia endophytica</name>
    <dbReference type="NCBI Taxonomy" id="1496996"/>
    <lineage>
        <taxon>Bacteria</taxon>
        <taxon>Bacillati</taxon>
        <taxon>Actinomycetota</taxon>
        <taxon>Actinomycetes</taxon>
        <taxon>Glycomycetales</taxon>
        <taxon>Glycomycetaceae</taxon>
        <taxon>Stackebrandtia</taxon>
    </lineage>
</organism>
<dbReference type="Proteomes" id="UP000317043">
    <property type="component" value="Unassembled WGS sequence"/>
</dbReference>
<accession>A0A543ARW5</accession>
<proteinExistence type="predicted"/>
<dbReference type="Gene3D" id="3.30.70.1280">
    <property type="entry name" value="SP0830-like domains"/>
    <property type="match status" value="1"/>
</dbReference>
<dbReference type="RefSeq" id="WP_170183136.1">
    <property type="nucleotide sequence ID" value="NZ_JBHTGS010000001.1"/>
</dbReference>
<reference evidence="1 2" key="1">
    <citation type="submission" date="2019-06" db="EMBL/GenBank/DDBJ databases">
        <title>Sequencing the genomes of 1000 actinobacteria strains.</title>
        <authorList>
            <person name="Klenk H.-P."/>
        </authorList>
    </citation>
    <scope>NUCLEOTIDE SEQUENCE [LARGE SCALE GENOMIC DNA]</scope>
    <source>
        <strain evidence="1 2">DSM 45928</strain>
    </source>
</reference>
<dbReference type="SUPFAM" id="SSF160379">
    <property type="entry name" value="SP0830-like"/>
    <property type="match status" value="1"/>
</dbReference>
<dbReference type="PANTHER" id="PTHR36439:SF1">
    <property type="entry name" value="DUF1697 DOMAIN-CONTAINING PROTEIN"/>
    <property type="match status" value="1"/>
</dbReference>
<dbReference type="PANTHER" id="PTHR36439">
    <property type="entry name" value="BLL4334 PROTEIN"/>
    <property type="match status" value="1"/>
</dbReference>
<dbReference type="Pfam" id="PF08002">
    <property type="entry name" value="DUF1697"/>
    <property type="match status" value="1"/>
</dbReference>
<evidence type="ECO:0000313" key="1">
    <source>
        <dbReference type="EMBL" id="TQL75323.1"/>
    </source>
</evidence>
<gene>
    <name evidence="1" type="ORF">FB566_0820</name>
</gene>
<comment type="caution">
    <text evidence="1">The sequence shown here is derived from an EMBL/GenBank/DDBJ whole genome shotgun (WGS) entry which is preliminary data.</text>
</comment>
<dbReference type="AlphaFoldDB" id="A0A543ARW5"/>
<keyword evidence="2" id="KW-1185">Reference proteome</keyword>
<dbReference type="EMBL" id="VFOW01000001">
    <property type="protein sequence ID" value="TQL75323.1"/>
    <property type="molecule type" value="Genomic_DNA"/>
</dbReference>
<dbReference type="PIRSF" id="PIRSF008502">
    <property type="entry name" value="UCP008502"/>
    <property type="match status" value="1"/>
</dbReference>
<dbReference type="Gene3D" id="3.30.70.1260">
    <property type="entry name" value="bacterial protein sp0830 like"/>
    <property type="match status" value="1"/>
</dbReference>
<sequence>MTVSRYVALLQGINVGRNRRIPMADLRNTLSDLGYGDVATHLQSGNAVFTASDSAADIADNLSKRIAEEYGFDVPCVIRDSGRIDAIIERNLLADKATDPSRYLVVFLSDNPDREAFAAIDPAKYHPDEFALGDQEIYQWCPEGVRNSKLTHTFWGKRLGAQATARNWNTVVKLAQMLRG</sequence>
<dbReference type="InParanoid" id="A0A543ARW5"/>